<evidence type="ECO:0000313" key="6">
    <source>
        <dbReference type="EMBL" id="GAG10563.1"/>
    </source>
</evidence>
<dbReference type="SUPFAM" id="SSF52540">
    <property type="entry name" value="P-loop containing nucleoside triphosphate hydrolases"/>
    <property type="match status" value="1"/>
</dbReference>
<keyword evidence="2" id="KW-0813">Transport</keyword>
<evidence type="ECO:0000259" key="5">
    <source>
        <dbReference type="Pfam" id="PF00005"/>
    </source>
</evidence>
<gene>
    <name evidence="6" type="ORF">S01H1_35289</name>
</gene>
<keyword evidence="3" id="KW-0547">Nucleotide-binding</keyword>
<sequence>MPTVEVSHVVKSYADKIVVDDLSFSVPQNEIFGLIGPNGAGKTTTIRMMMDIIKPDSGDITILGEKLTEASKNRLGYLPEERGLYRKLTVMDSIIYLASLKGMDSRSAREKADKLLNQTGM</sequence>
<dbReference type="InterPro" id="IPR003439">
    <property type="entry name" value="ABC_transporter-like_ATP-bd"/>
</dbReference>
<dbReference type="AlphaFoldDB" id="X0VDM6"/>
<feature type="non-terminal residue" evidence="6">
    <location>
        <position position="121"/>
    </location>
</feature>
<protein>
    <recommendedName>
        <fullName evidence="5">ABC transporter domain-containing protein</fullName>
    </recommendedName>
</protein>
<name>X0VDM6_9ZZZZ</name>
<dbReference type="EMBL" id="BARS01022044">
    <property type="protein sequence ID" value="GAG10563.1"/>
    <property type="molecule type" value="Genomic_DNA"/>
</dbReference>
<dbReference type="GO" id="GO:0016887">
    <property type="term" value="F:ATP hydrolysis activity"/>
    <property type="evidence" value="ECO:0007669"/>
    <property type="project" value="InterPro"/>
</dbReference>
<evidence type="ECO:0000256" key="2">
    <source>
        <dbReference type="ARBA" id="ARBA00022448"/>
    </source>
</evidence>
<dbReference type="InterPro" id="IPR027417">
    <property type="entry name" value="P-loop_NTPase"/>
</dbReference>
<dbReference type="Gene3D" id="3.40.50.300">
    <property type="entry name" value="P-loop containing nucleotide triphosphate hydrolases"/>
    <property type="match status" value="1"/>
</dbReference>
<comment type="caution">
    <text evidence="6">The sequence shown here is derived from an EMBL/GenBank/DDBJ whole genome shotgun (WGS) entry which is preliminary data.</text>
</comment>
<evidence type="ECO:0000256" key="3">
    <source>
        <dbReference type="ARBA" id="ARBA00022741"/>
    </source>
</evidence>
<dbReference type="InterPro" id="IPR050763">
    <property type="entry name" value="ABC_transporter_ATP-binding"/>
</dbReference>
<comment type="similarity">
    <text evidence="1">Belongs to the ABC transporter superfamily.</text>
</comment>
<dbReference type="PANTHER" id="PTHR42711:SF5">
    <property type="entry name" value="ABC TRANSPORTER ATP-BINDING PROTEIN NATA"/>
    <property type="match status" value="1"/>
</dbReference>
<dbReference type="PANTHER" id="PTHR42711">
    <property type="entry name" value="ABC TRANSPORTER ATP-BINDING PROTEIN"/>
    <property type="match status" value="1"/>
</dbReference>
<evidence type="ECO:0000256" key="4">
    <source>
        <dbReference type="ARBA" id="ARBA00022840"/>
    </source>
</evidence>
<dbReference type="GO" id="GO:0005524">
    <property type="term" value="F:ATP binding"/>
    <property type="evidence" value="ECO:0007669"/>
    <property type="project" value="UniProtKB-KW"/>
</dbReference>
<accession>X0VDM6</accession>
<proteinExistence type="inferred from homology"/>
<evidence type="ECO:0000256" key="1">
    <source>
        <dbReference type="ARBA" id="ARBA00005417"/>
    </source>
</evidence>
<feature type="domain" description="ABC transporter" evidence="5">
    <location>
        <begin position="20"/>
        <end position="120"/>
    </location>
</feature>
<keyword evidence="4" id="KW-0067">ATP-binding</keyword>
<dbReference type="Pfam" id="PF00005">
    <property type="entry name" value="ABC_tran"/>
    <property type="match status" value="1"/>
</dbReference>
<reference evidence="6" key="1">
    <citation type="journal article" date="2014" name="Front. Microbiol.">
        <title>High frequency of phylogenetically diverse reductive dehalogenase-homologous genes in deep subseafloor sedimentary metagenomes.</title>
        <authorList>
            <person name="Kawai M."/>
            <person name="Futagami T."/>
            <person name="Toyoda A."/>
            <person name="Takaki Y."/>
            <person name="Nishi S."/>
            <person name="Hori S."/>
            <person name="Arai W."/>
            <person name="Tsubouchi T."/>
            <person name="Morono Y."/>
            <person name="Uchiyama I."/>
            <person name="Ito T."/>
            <person name="Fujiyama A."/>
            <person name="Inagaki F."/>
            <person name="Takami H."/>
        </authorList>
    </citation>
    <scope>NUCLEOTIDE SEQUENCE</scope>
    <source>
        <strain evidence="6">Expedition CK06-06</strain>
    </source>
</reference>
<organism evidence="6">
    <name type="scientific">marine sediment metagenome</name>
    <dbReference type="NCBI Taxonomy" id="412755"/>
    <lineage>
        <taxon>unclassified sequences</taxon>
        <taxon>metagenomes</taxon>
        <taxon>ecological metagenomes</taxon>
    </lineage>
</organism>